<keyword evidence="3" id="KW-0677">Repeat</keyword>
<dbReference type="InterPro" id="IPR050328">
    <property type="entry name" value="Dev_Immune_Receptor"/>
</dbReference>
<gene>
    <name evidence="5" type="ORF">XYLVIOL_LOCUS2205</name>
</gene>
<dbReference type="PANTHER" id="PTHR24373">
    <property type="entry name" value="SLIT RELATED LEUCINE-RICH REPEAT NEURONAL PROTEIN"/>
    <property type="match status" value="1"/>
</dbReference>
<dbReference type="InterPro" id="IPR032675">
    <property type="entry name" value="LRR_dom_sf"/>
</dbReference>
<comment type="caution">
    <text evidence="5">The sequence shown here is derived from an EMBL/GenBank/DDBJ whole genome shotgun (WGS) entry which is preliminary data.</text>
</comment>
<dbReference type="Proteomes" id="UP001642520">
    <property type="component" value="Unassembled WGS sequence"/>
</dbReference>
<evidence type="ECO:0000256" key="1">
    <source>
        <dbReference type="ARBA" id="ARBA00022614"/>
    </source>
</evidence>
<feature type="signal peptide" evidence="4">
    <location>
        <begin position="1"/>
        <end position="20"/>
    </location>
</feature>
<dbReference type="InterPro" id="IPR001611">
    <property type="entry name" value="Leu-rich_rpt"/>
</dbReference>
<accession>A0ABP1N6C4</accession>
<dbReference type="InterPro" id="IPR003591">
    <property type="entry name" value="Leu-rich_rpt_typical-subtyp"/>
</dbReference>
<dbReference type="PROSITE" id="PS51450">
    <property type="entry name" value="LRR"/>
    <property type="match status" value="1"/>
</dbReference>
<evidence type="ECO:0000256" key="2">
    <source>
        <dbReference type="ARBA" id="ARBA00022729"/>
    </source>
</evidence>
<sequence>MKYLLNAFFIFNLLARLVTGSINCETIIERNHKSVTFICSELMDLTELRKVWTNTTSLQISDSKIPLIPKYSFKQFGATLTTLDLHGLGIEIIHSMAFAGLARLENLFLWGNRLKTVTKYWLTDMYNLKTLDLSFNSIETIDYHIFELLPKLENFYFDYNRITFVDYTMFAYLQNLKNVKFEKNPLSWGFRAHLTWQMENQHVKYSEDWENWRWMNIVIKECSESGLYGEIPADTILDCVVAKLLDYTLEIFSTNMIQQNIDCTTKARQLALCMRPKNATGNTDNETARRILEDYTAILPAMSRSMAKFSAPSS</sequence>
<keyword evidence="6" id="KW-1185">Reference proteome</keyword>
<dbReference type="Pfam" id="PF13855">
    <property type="entry name" value="LRR_8"/>
    <property type="match status" value="1"/>
</dbReference>
<evidence type="ECO:0000256" key="4">
    <source>
        <dbReference type="SAM" id="SignalP"/>
    </source>
</evidence>
<organism evidence="5 6">
    <name type="scientific">Xylocopa violacea</name>
    <name type="common">Violet carpenter bee</name>
    <name type="synonym">Apis violacea</name>
    <dbReference type="NCBI Taxonomy" id="135666"/>
    <lineage>
        <taxon>Eukaryota</taxon>
        <taxon>Metazoa</taxon>
        <taxon>Ecdysozoa</taxon>
        <taxon>Arthropoda</taxon>
        <taxon>Hexapoda</taxon>
        <taxon>Insecta</taxon>
        <taxon>Pterygota</taxon>
        <taxon>Neoptera</taxon>
        <taxon>Endopterygota</taxon>
        <taxon>Hymenoptera</taxon>
        <taxon>Apocrita</taxon>
        <taxon>Aculeata</taxon>
        <taxon>Apoidea</taxon>
        <taxon>Anthophila</taxon>
        <taxon>Apidae</taxon>
        <taxon>Xylocopa</taxon>
        <taxon>Xylocopa</taxon>
    </lineage>
</organism>
<reference evidence="5 6" key="1">
    <citation type="submission" date="2024-08" db="EMBL/GenBank/DDBJ databases">
        <authorList>
            <person name="Will J Nash"/>
            <person name="Angela Man"/>
            <person name="Seanna McTaggart"/>
            <person name="Kendall Baker"/>
            <person name="Tom Barker"/>
            <person name="Leah Catchpole"/>
            <person name="Alex Durrant"/>
            <person name="Karim Gharbi"/>
            <person name="Naomi Irish"/>
            <person name="Gemy Kaithakottil"/>
            <person name="Debby Ku"/>
            <person name="Aaliyah Providence"/>
            <person name="Felix Shaw"/>
            <person name="David Swarbreck"/>
            <person name="Chris Watkins"/>
            <person name="Ann M. McCartney"/>
            <person name="Giulio Formenti"/>
            <person name="Alice Mouton"/>
            <person name="Noel Vella"/>
            <person name="Bjorn M von Reumont"/>
            <person name="Adriana Vella"/>
            <person name="Wilfried Haerty"/>
        </authorList>
    </citation>
    <scope>NUCLEOTIDE SEQUENCE [LARGE SCALE GENOMIC DNA]</scope>
</reference>
<keyword evidence="1" id="KW-0433">Leucine-rich repeat</keyword>
<proteinExistence type="predicted"/>
<evidence type="ECO:0000313" key="5">
    <source>
        <dbReference type="EMBL" id="CAL7936522.1"/>
    </source>
</evidence>
<name>A0ABP1N6C4_XYLVO</name>
<evidence type="ECO:0000313" key="6">
    <source>
        <dbReference type="Proteomes" id="UP001642520"/>
    </source>
</evidence>
<dbReference type="PANTHER" id="PTHR24373:SF370">
    <property type="entry name" value="FISH-LIPS, ISOFORM E"/>
    <property type="match status" value="1"/>
</dbReference>
<protein>
    <submittedName>
        <fullName evidence="5">Uncharacterized protein</fullName>
    </submittedName>
</protein>
<feature type="chain" id="PRO_5045784447" evidence="4">
    <location>
        <begin position="21"/>
        <end position="314"/>
    </location>
</feature>
<dbReference type="Gene3D" id="3.80.10.10">
    <property type="entry name" value="Ribonuclease Inhibitor"/>
    <property type="match status" value="1"/>
</dbReference>
<dbReference type="SMART" id="SM00369">
    <property type="entry name" value="LRR_TYP"/>
    <property type="match status" value="3"/>
</dbReference>
<keyword evidence="2 4" id="KW-0732">Signal</keyword>
<dbReference type="SUPFAM" id="SSF52058">
    <property type="entry name" value="L domain-like"/>
    <property type="match status" value="1"/>
</dbReference>
<evidence type="ECO:0000256" key="3">
    <source>
        <dbReference type="ARBA" id="ARBA00022737"/>
    </source>
</evidence>
<dbReference type="EMBL" id="CAXAJV020001287">
    <property type="protein sequence ID" value="CAL7936522.1"/>
    <property type="molecule type" value="Genomic_DNA"/>
</dbReference>